<dbReference type="Proteomes" id="UP000003146">
    <property type="component" value="Unassembled WGS sequence"/>
</dbReference>
<organism evidence="1 2">
    <name type="scientific">Phocaeicola coprocola DSM 17136</name>
    <dbReference type="NCBI Taxonomy" id="470145"/>
    <lineage>
        <taxon>Bacteria</taxon>
        <taxon>Pseudomonadati</taxon>
        <taxon>Bacteroidota</taxon>
        <taxon>Bacteroidia</taxon>
        <taxon>Bacteroidales</taxon>
        <taxon>Bacteroidaceae</taxon>
        <taxon>Phocaeicola</taxon>
    </lineage>
</organism>
<sequence length="47" mass="5585">MLFIFSYQLLPSAYIHTVFLLGNARKIIIFRYFKTPPYTVTLQCQIN</sequence>
<accession>B3JL38</accession>
<comment type="caution">
    <text evidence="1">The sequence shown here is derived from an EMBL/GenBank/DDBJ whole genome shotgun (WGS) entry which is preliminary data.</text>
</comment>
<protein>
    <submittedName>
        <fullName evidence="1">Uncharacterized protein</fullName>
    </submittedName>
</protein>
<proteinExistence type="predicted"/>
<dbReference type="STRING" id="470145.BACCOP_02620"/>
<reference evidence="1 2" key="2">
    <citation type="submission" date="2008-04" db="EMBL/GenBank/DDBJ databases">
        <authorList>
            <person name="Fulton L."/>
            <person name="Clifton S."/>
            <person name="Fulton B."/>
            <person name="Xu J."/>
            <person name="Minx P."/>
            <person name="Pepin K.H."/>
            <person name="Johnson M."/>
            <person name="Thiruvilangam P."/>
            <person name="Bhonagiri V."/>
            <person name="Nash W.E."/>
            <person name="Mardis E.R."/>
            <person name="Wilson R.K."/>
        </authorList>
    </citation>
    <scope>NUCLEOTIDE SEQUENCE [LARGE SCALE GENOMIC DNA]</scope>
    <source>
        <strain evidence="1 2">DSM 17136</strain>
    </source>
</reference>
<reference evidence="1 2" key="1">
    <citation type="submission" date="2008-04" db="EMBL/GenBank/DDBJ databases">
        <title>Draft genome sequence of Bacteroides coprocola (DSM 17136).</title>
        <authorList>
            <person name="Sudarsanam P."/>
            <person name="Ley R."/>
            <person name="Guruge J."/>
            <person name="Turnbaugh P.J."/>
            <person name="Mahowald M."/>
            <person name="Liep D."/>
            <person name="Gordon J."/>
        </authorList>
    </citation>
    <scope>NUCLEOTIDE SEQUENCE [LARGE SCALE GENOMIC DNA]</scope>
    <source>
        <strain evidence="1 2">DSM 17136</strain>
    </source>
</reference>
<evidence type="ECO:0000313" key="2">
    <source>
        <dbReference type="Proteomes" id="UP000003146"/>
    </source>
</evidence>
<dbReference type="AlphaFoldDB" id="B3JL38"/>
<evidence type="ECO:0000313" key="1">
    <source>
        <dbReference type="EMBL" id="EDV00332.1"/>
    </source>
</evidence>
<gene>
    <name evidence="1" type="ORF">BACCOP_02620</name>
</gene>
<name>B3JL38_9BACT</name>
<dbReference type="HOGENOM" id="CLU_3164527_0_0_10"/>
<dbReference type="EMBL" id="ABIY02000097">
    <property type="protein sequence ID" value="EDV00332.1"/>
    <property type="molecule type" value="Genomic_DNA"/>
</dbReference>